<evidence type="ECO:0000256" key="1">
    <source>
        <dbReference type="ARBA" id="ARBA00022741"/>
    </source>
</evidence>
<dbReference type="InterPro" id="IPR013689">
    <property type="entry name" value="RNA_helicase_ATP-dep_HrpB_C"/>
</dbReference>
<protein>
    <submittedName>
        <fullName evidence="8">ATP-dependent helicase HrpB</fullName>
    </submittedName>
</protein>
<dbReference type="RefSeq" id="WP_204736188.1">
    <property type="nucleotide sequence ID" value="NZ_JACEXG010000001.1"/>
</dbReference>
<keyword evidence="3 8" id="KW-0347">Helicase</keyword>
<accession>A0ABS2TC92</accession>
<dbReference type="InterPro" id="IPR002464">
    <property type="entry name" value="DNA/RNA_helicase_DEAH_CS"/>
</dbReference>
<dbReference type="InterPro" id="IPR001650">
    <property type="entry name" value="Helicase_C-like"/>
</dbReference>
<organism evidence="8 9">
    <name type="scientific">Flaviflexus equikiangi</name>
    <dbReference type="NCBI Taxonomy" id="2758573"/>
    <lineage>
        <taxon>Bacteria</taxon>
        <taxon>Bacillati</taxon>
        <taxon>Actinomycetota</taxon>
        <taxon>Actinomycetes</taxon>
        <taxon>Actinomycetales</taxon>
        <taxon>Actinomycetaceae</taxon>
        <taxon>Flaviflexus</taxon>
    </lineage>
</organism>
<dbReference type="PROSITE" id="PS51194">
    <property type="entry name" value="HELICASE_CTER"/>
    <property type="match status" value="1"/>
</dbReference>
<feature type="region of interest" description="Disordered" evidence="5">
    <location>
        <begin position="770"/>
        <end position="795"/>
    </location>
</feature>
<feature type="domain" description="Helicase C-terminal" evidence="7">
    <location>
        <begin position="203"/>
        <end position="363"/>
    </location>
</feature>
<dbReference type="InterPro" id="IPR007502">
    <property type="entry name" value="Helicase-assoc_dom"/>
</dbReference>
<dbReference type="InterPro" id="IPR014001">
    <property type="entry name" value="Helicase_ATP-bd"/>
</dbReference>
<dbReference type="InterPro" id="IPR027417">
    <property type="entry name" value="P-loop_NTPase"/>
</dbReference>
<dbReference type="InterPro" id="IPR010225">
    <property type="entry name" value="HrpB"/>
</dbReference>
<evidence type="ECO:0000259" key="6">
    <source>
        <dbReference type="PROSITE" id="PS51192"/>
    </source>
</evidence>
<evidence type="ECO:0000256" key="5">
    <source>
        <dbReference type="SAM" id="MobiDB-lite"/>
    </source>
</evidence>
<reference evidence="9" key="1">
    <citation type="submission" date="2021-02" db="EMBL/GenBank/DDBJ databases">
        <title>Leucobacter sp. CX169.</title>
        <authorList>
            <person name="Cheng Y."/>
        </authorList>
    </citation>
    <scope>NUCLEOTIDE SEQUENCE [LARGE SCALE GENOMIC DNA]</scope>
    <source>
        <strain evidence="9">JY899</strain>
    </source>
</reference>
<name>A0ABS2TC92_9ACTO</name>
<dbReference type="SMART" id="SM00487">
    <property type="entry name" value="DEXDc"/>
    <property type="match status" value="1"/>
</dbReference>
<proteinExistence type="predicted"/>
<dbReference type="InterPro" id="IPR049614">
    <property type="entry name" value="HrpB_DEXH"/>
</dbReference>
<dbReference type="NCBIfam" id="TIGR01970">
    <property type="entry name" value="DEAH_box_HrpB"/>
    <property type="match status" value="1"/>
</dbReference>
<dbReference type="PANTHER" id="PTHR43519">
    <property type="entry name" value="ATP-DEPENDENT RNA HELICASE HRPB"/>
    <property type="match status" value="1"/>
</dbReference>
<evidence type="ECO:0000313" key="8">
    <source>
        <dbReference type="EMBL" id="MBM9432249.1"/>
    </source>
</evidence>
<dbReference type="SUPFAM" id="SSF52540">
    <property type="entry name" value="P-loop containing nucleoside triphosphate hydrolases"/>
    <property type="match status" value="1"/>
</dbReference>
<evidence type="ECO:0000256" key="3">
    <source>
        <dbReference type="ARBA" id="ARBA00022806"/>
    </source>
</evidence>
<keyword evidence="9" id="KW-1185">Reference proteome</keyword>
<dbReference type="EMBL" id="JAFFJS010000001">
    <property type="protein sequence ID" value="MBM9432249.1"/>
    <property type="molecule type" value="Genomic_DNA"/>
</dbReference>
<dbReference type="Pfam" id="PF00270">
    <property type="entry name" value="DEAD"/>
    <property type="match status" value="1"/>
</dbReference>
<evidence type="ECO:0000256" key="2">
    <source>
        <dbReference type="ARBA" id="ARBA00022801"/>
    </source>
</evidence>
<dbReference type="CDD" id="cd18791">
    <property type="entry name" value="SF2_C_RHA"/>
    <property type="match status" value="1"/>
</dbReference>
<evidence type="ECO:0000256" key="4">
    <source>
        <dbReference type="ARBA" id="ARBA00022840"/>
    </source>
</evidence>
<gene>
    <name evidence="8" type="primary">hrpB</name>
    <name evidence="8" type="ORF">JVW63_00775</name>
</gene>
<feature type="domain" description="Helicase ATP-binding" evidence="6">
    <location>
        <begin position="14"/>
        <end position="173"/>
    </location>
</feature>
<evidence type="ECO:0000259" key="7">
    <source>
        <dbReference type="PROSITE" id="PS51194"/>
    </source>
</evidence>
<dbReference type="SMART" id="SM00490">
    <property type="entry name" value="HELICc"/>
    <property type="match status" value="1"/>
</dbReference>
<dbReference type="Gene3D" id="3.40.50.300">
    <property type="entry name" value="P-loop containing nucleotide triphosphate hydrolases"/>
    <property type="match status" value="2"/>
</dbReference>
<evidence type="ECO:0000313" key="9">
    <source>
        <dbReference type="Proteomes" id="UP000705983"/>
    </source>
</evidence>
<dbReference type="Proteomes" id="UP000705983">
    <property type="component" value="Unassembled WGS sequence"/>
</dbReference>
<dbReference type="CDD" id="cd17990">
    <property type="entry name" value="DEXHc_HrpB"/>
    <property type="match status" value="1"/>
</dbReference>
<dbReference type="SMART" id="SM00847">
    <property type="entry name" value="HA2"/>
    <property type="match status" value="1"/>
</dbReference>
<dbReference type="PROSITE" id="PS00690">
    <property type="entry name" value="DEAH_ATP_HELICASE"/>
    <property type="match status" value="1"/>
</dbReference>
<dbReference type="PANTHER" id="PTHR43519:SF1">
    <property type="entry name" value="ATP-DEPENDENT RNA HELICASE HRPB"/>
    <property type="match status" value="1"/>
</dbReference>
<dbReference type="InterPro" id="IPR011545">
    <property type="entry name" value="DEAD/DEAH_box_helicase_dom"/>
</dbReference>
<comment type="caution">
    <text evidence="8">The sequence shown here is derived from an EMBL/GenBank/DDBJ whole genome shotgun (WGS) entry which is preliminary data.</text>
</comment>
<dbReference type="Gene3D" id="1.20.120.1080">
    <property type="match status" value="1"/>
</dbReference>
<keyword evidence="2" id="KW-0378">Hydrolase</keyword>
<dbReference type="PIRSF" id="PIRSF005496">
    <property type="entry name" value="ATP_hel_hrpB"/>
    <property type="match status" value="1"/>
</dbReference>
<dbReference type="PROSITE" id="PS51192">
    <property type="entry name" value="HELICASE_ATP_BIND_1"/>
    <property type="match status" value="1"/>
</dbReference>
<keyword evidence="4" id="KW-0067">ATP-binding</keyword>
<keyword evidence="1" id="KW-0547">Nucleotide-binding</keyword>
<sequence length="795" mass="86113">MPEHPVSAVLPALGEAIVGHGAAVLSAPPGTGKTTLVPPYLAELVTGRILVSQPRRMAARAGARRLASLVGEPVGQSVGYSVRGDTRRSRQTRVEFVTAGVLLRRILSEPDLPGVAAVVLDEVHERHVDSDLAAALLLDIRDLTGLKLVAMSATVAADAWAGLMDAPIITAHARTHPVDIHYRPGPQPLGTHGVERDFLAHVAHETRLAADENSGSVLVFLPGRREIERVASQLDHPGVRVLHGSIPARHQDSILTGSDEQQIVLATSIAESSLTVPGVTHVVDSGLSREPRTAYDSGISRLVTVFESKAGAAQRAGRAGRLGPGQVRLLMSKTSWSRLADYPQPEIRTADLTEFLLSAHRWGNVEDLRLLDEPPAAGLSSARRILLALEAIDQNGITPVGERISRMPAHPRTAAALLRLYASVGTRRTAEIVALLDEDHQVQGADLAAAWRDMIRHPTASWKQSAARLAGLVPDVRGDSMTADEALAAVVSHAYPDRLAMRRAGRYVTASGTGAILPHGSPLTGSEWLAVADMTDTGRADAMIRSAVPIDPAVAKQTGGRDETRHELADGRVRAWQVRSIGVIELHRTPTRVDKSIARETIRQALVQTPSILTWSQSAVDLRERLAFLHRILGEPWPDMGDEALADRAEEWLGPELDRWSDGGIIRADLAECVRRLLPWPEALRLDDLAPARIESPAGGTVRVRYDRETPYAAMKLQECFGWQESPSVAGGVRLQIHLLSPAGRPLAVTDDLASFWRGAYAHVRAENRGRYPKHPWPEDPLTAVPTRRTKRTSP</sequence>
<dbReference type="GO" id="GO:0004386">
    <property type="term" value="F:helicase activity"/>
    <property type="evidence" value="ECO:0007669"/>
    <property type="project" value="UniProtKB-KW"/>
</dbReference>
<dbReference type="Pfam" id="PF08482">
    <property type="entry name" value="HrpB_C"/>
    <property type="match status" value="1"/>
</dbReference>
<dbReference type="Pfam" id="PF00271">
    <property type="entry name" value="Helicase_C"/>
    <property type="match status" value="1"/>
</dbReference>